<evidence type="ECO:0000256" key="1">
    <source>
        <dbReference type="SAM" id="MobiDB-lite"/>
    </source>
</evidence>
<dbReference type="Proteomes" id="UP001218218">
    <property type="component" value="Unassembled WGS sequence"/>
</dbReference>
<protein>
    <submittedName>
        <fullName evidence="2">Uncharacterized protein</fullName>
    </submittedName>
</protein>
<proteinExistence type="predicted"/>
<name>A0AAD6YZD5_9AGAR</name>
<feature type="region of interest" description="Disordered" evidence="1">
    <location>
        <begin position="1"/>
        <end position="23"/>
    </location>
</feature>
<dbReference type="AlphaFoldDB" id="A0AAD6YZD5"/>
<reference evidence="2" key="1">
    <citation type="submission" date="2023-03" db="EMBL/GenBank/DDBJ databases">
        <title>Massive genome expansion in bonnet fungi (Mycena s.s.) driven by repeated elements and novel gene families across ecological guilds.</title>
        <authorList>
            <consortium name="Lawrence Berkeley National Laboratory"/>
            <person name="Harder C.B."/>
            <person name="Miyauchi S."/>
            <person name="Viragh M."/>
            <person name="Kuo A."/>
            <person name="Thoen E."/>
            <person name="Andreopoulos B."/>
            <person name="Lu D."/>
            <person name="Skrede I."/>
            <person name="Drula E."/>
            <person name="Henrissat B."/>
            <person name="Morin E."/>
            <person name="Kohler A."/>
            <person name="Barry K."/>
            <person name="LaButti K."/>
            <person name="Morin E."/>
            <person name="Salamov A."/>
            <person name="Lipzen A."/>
            <person name="Mereny Z."/>
            <person name="Hegedus B."/>
            <person name="Baldrian P."/>
            <person name="Stursova M."/>
            <person name="Weitz H."/>
            <person name="Taylor A."/>
            <person name="Grigoriev I.V."/>
            <person name="Nagy L.G."/>
            <person name="Martin F."/>
            <person name="Kauserud H."/>
        </authorList>
    </citation>
    <scope>NUCLEOTIDE SEQUENCE</scope>
    <source>
        <strain evidence="2">CBHHK002</strain>
    </source>
</reference>
<organism evidence="2 3">
    <name type="scientific">Mycena albidolilacea</name>
    <dbReference type="NCBI Taxonomy" id="1033008"/>
    <lineage>
        <taxon>Eukaryota</taxon>
        <taxon>Fungi</taxon>
        <taxon>Dikarya</taxon>
        <taxon>Basidiomycota</taxon>
        <taxon>Agaricomycotina</taxon>
        <taxon>Agaricomycetes</taxon>
        <taxon>Agaricomycetidae</taxon>
        <taxon>Agaricales</taxon>
        <taxon>Marasmiineae</taxon>
        <taxon>Mycenaceae</taxon>
        <taxon>Mycena</taxon>
    </lineage>
</organism>
<keyword evidence="3" id="KW-1185">Reference proteome</keyword>
<accession>A0AAD6YZD5</accession>
<sequence length="232" mass="25899">MFRAYIPPTEPRDTAESTGCRNRAASRVSHSYIPQNTVPPEPPVFSLALPPATSPLVVQSFAAPPLTSTSQCGSYQHDLDSGEYPLSWASLTEMEAWLRKEEDSEGISFLGKEAEPNRGKKDHQWIMKHIWVCARMGTGGKSKYVLKCPERQRTIPNKRVNCPCRIVGKTYPGTTMILGRYTKDHSHPISSENLIFNCVPPDVRHQIEQDLCAGIQPHVVVNNLPSCAQQIF</sequence>
<evidence type="ECO:0000313" key="3">
    <source>
        <dbReference type="Proteomes" id="UP001218218"/>
    </source>
</evidence>
<comment type="caution">
    <text evidence="2">The sequence shown here is derived from an EMBL/GenBank/DDBJ whole genome shotgun (WGS) entry which is preliminary data.</text>
</comment>
<gene>
    <name evidence="2" type="ORF">DFH08DRAFT_827349</name>
</gene>
<dbReference type="EMBL" id="JARIHO010000130">
    <property type="protein sequence ID" value="KAJ7301635.1"/>
    <property type="molecule type" value="Genomic_DNA"/>
</dbReference>
<evidence type="ECO:0000313" key="2">
    <source>
        <dbReference type="EMBL" id="KAJ7301635.1"/>
    </source>
</evidence>